<keyword evidence="4 6" id="KW-1133">Transmembrane helix</keyword>
<name>A0ABS5HLT6_9RHOB</name>
<evidence type="ECO:0000256" key="3">
    <source>
        <dbReference type="ARBA" id="ARBA00022692"/>
    </source>
</evidence>
<comment type="caution">
    <text evidence="8">The sequence shown here is derived from an EMBL/GenBank/DDBJ whole genome shotgun (WGS) entry which is preliminary data.</text>
</comment>
<feature type="transmembrane region" description="Helical" evidence="6">
    <location>
        <begin position="7"/>
        <end position="27"/>
    </location>
</feature>
<accession>A0ABS5HLT6</accession>
<feature type="transmembrane region" description="Helical" evidence="6">
    <location>
        <begin position="98"/>
        <end position="119"/>
    </location>
</feature>
<gene>
    <name evidence="8" type="ORF">IT775_02180</name>
</gene>
<evidence type="ECO:0000256" key="1">
    <source>
        <dbReference type="ARBA" id="ARBA00004141"/>
    </source>
</evidence>
<evidence type="ECO:0000256" key="4">
    <source>
        <dbReference type="ARBA" id="ARBA00022989"/>
    </source>
</evidence>
<dbReference type="Pfam" id="PF00892">
    <property type="entry name" value="EamA"/>
    <property type="match status" value="2"/>
</dbReference>
<comment type="similarity">
    <text evidence="2">Belongs to the EamA transporter family.</text>
</comment>
<keyword evidence="5 6" id="KW-0472">Membrane</keyword>
<evidence type="ECO:0000256" key="5">
    <source>
        <dbReference type="ARBA" id="ARBA00023136"/>
    </source>
</evidence>
<dbReference type="Gene3D" id="1.10.3730.20">
    <property type="match status" value="1"/>
</dbReference>
<sequence>MERKTSIDAAGAVMLVGFAIVLAFNQVVVKLGNTGFQPVFMAGIRSAGGVIILTIWMIARGVPIRFPRVYTASGLLLGLLFAFEFICLFWALDHTTVARASILFYSMPVILSLSAHFLLPGERLTPMRGLGLGLALAGVALVLADRNGGQASLLGDLAALAGACGWAGIALTVRLTRVSEQVPEMQLWWQLSVSAVILLALAPFFGPLTRDPGFWHFAGLSFQIVVVAGFGFLFWLFLLKIYPASGVASFSFLSPVISVLLGWLLLGEQIGPQVFGALLLVAVGIVLINRRGGKARHRQAEQAGPV</sequence>
<evidence type="ECO:0000256" key="2">
    <source>
        <dbReference type="ARBA" id="ARBA00007362"/>
    </source>
</evidence>
<organism evidence="8 9">
    <name type="scientific">Thalassovita aquimarina</name>
    <dbReference type="NCBI Taxonomy" id="2785917"/>
    <lineage>
        <taxon>Bacteria</taxon>
        <taxon>Pseudomonadati</taxon>
        <taxon>Pseudomonadota</taxon>
        <taxon>Alphaproteobacteria</taxon>
        <taxon>Rhodobacterales</taxon>
        <taxon>Roseobacteraceae</taxon>
        <taxon>Thalassovita</taxon>
    </lineage>
</organism>
<feature type="domain" description="EamA" evidence="7">
    <location>
        <begin position="11"/>
        <end position="143"/>
    </location>
</feature>
<proteinExistence type="inferred from homology"/>
<evidence type="ECO:0000256" key="6">
    <source>
        <dbReference type="SAM" id="Phobius"/>
    </source>
</evidence>
<dbReference type="RefSeq" id="WP_212699420.1">
    <property type="nucleotide sequence ID" value="NZ_JADMKU010000001.1"/>
</dbReference>
<protein>
    <submittedName>
        <fullName evidence="8">DMT family transporter</fullName>
    </submittedName>
</protein>
<feature type="transmembrane region" description="Helical" evidence="6">
    <location>
        <begin position="126"/>
        <end position="144"/>
    </location>
</feature>
<feature type="transmembrane region" description="Helical" evidence="6">
    <location>
        <begin position="214"/>
        <end position="239"/>
    </location>
</feature>
<feature type="transmembrane region" description="Helical" evidence="6">
    <location>
        <begin position="70"/>
        <end position="92"/>
    </location>
</feature>
<evidence type="ECO:0000313" key="9">
    <source>
        <dbReference type="Proteomes" id="UP001195941"/>
    </source>
</evidence>
<comment type="subcellular location">
    <subcellularLocation>
        <location evidence="1">Membrane</location>
        <topology evidence="1">Multi-pass membrane protein</topology>
    </subcellularLocation>
</comment>
<dbReference type="InterPro" id="IPR037185">
    <property type="entry name" value="EmrE-like"/>
</dbReference>
<feature type="transmembrane region" description="Helical" evidence="6">
    <location>
        <begin position="39"/>
        <end position="58"/>
    </location>
</feature>
<dbReference type="PANTHER" id="PTHR32322:SF2">
    <property type="entry name" value="EAMA DOMAIN-CONTAINING PROTEIN"/>
    <property type="match status" value="1"/>
</dbReference>
<feature type="transmembrane region" description="Helical" evidence="6">
    <location>
        <begin position="187"/>
        <end position="208"/>
    </location>
</feature>
<dbReference type="InterPro" id="IPR050638">
    <property type="entry name" value="AA-Vitamin_Transporters"/>
</dbReference>
<dbReference type="SUPFAM" id="SSF103481">
    <property type="entry name" value="Multidrug resistance efflux transporter EmrE"/>
    <property type="match status" value="2"/>
</dbReference>
<dbReference type="EMBL" id="JADMKU010000001">
    <property type="protein sequence ID" value="MBR9649929.1"/>
    <property type="molecule type" value="Genomic_DNA"/>
</dbReference>
<feature type="transmembrane region" description="Helical" evidence="6">
    <location>
        <begin position="156"/>
        <end position="175"/>
    </location>
</feature>
<feature type="domain" description="EamA" evidence="7">
    <location>
        <begin position="154"/>
        <end position="289"/>
    </location>
</feature>
<evidence type="ECO:0000259" key="7">
    <source>
        <dbReference type="Pfam" id="PF00892"/>
    </source>
</evidence>
<dbReference type="PANTHER" id="PTHR32322">
    <property type="entry name" value="INNER MEMBRANE TRANSPORTER"/>
    <property type="match status" value="1"/>
</dbReference>
<dbReference type="Proteomes" id="UP001195941">
    <property type="component" value="Unassembled WGS sequence"/>
</dbReference>
<feature type="transmembrane region" description="Helical" evidence="6">
    <location>
        <begin position="246"/>
        <end position="264"/>
    </location>
</feature>
<reference evidence="8 9" key="1">
    <citation type="journal article" date="2021" name="Arch. Microbiol.">
        <title>Thalassobius aquimarinus sp. nov., isolated from the Sea of Japan seashore.</title>
        <authorList>
            <person name="Kurilenko V.V."/>
            <person name="Romanenko L.A."/>
            <person name="Chernysheva N.Y."/>
            <person name="Velansky P.V."/>
            <person name="Tekutyeva L.A."/>
            <person name="Isaeva M.P."/>
            <person name="Mikhailov V.V."/>
        </authorList>
    </citation>
    <scope>NUCLEOTIDE SEQUENCE [LARGE SCALE GENOMIC DNA]</scope>
    <source>
        <strain evidence="8 9">KMM 8518</strain>
    </source>
</reference>
<keyword evidence="9" id="KW-1185">Reference proteome</keyword>
<keyword evidence="3 6" id="KW-0812">Transmembrane</keyword>
<dbReference type="InterPro" id="IPR000620">
    <property type="entry name" value="EamA_dom"/>
</dbReference>
<feature type="transmembrane region" description="Helical" evidence="6">
    <location>
        <begin position="270"/>
        <end position="288"/>
    </location>
</feature>
<evidence type="ECO:0000313" key="8">
    <source>
        <dbReference type="EMBL" id="MBR9649929.1"/>
    </source>
</evidence>